<sequence length="135" mass="14961">MTNRSAPPSSVIPVLRYPDIVAVAAWLKTAFGFRERLRIGGNHRIQMHASGGHLVLHQADIEPSRSVSIMIRTDRIDELFETAVSHGAVALQAPQTHMFGERQCTLQDPFGQVWNFTQTVEDVDPASWGGEAIEL</sequence>
<dbReference type="InterPro" id="IPR037523">
    <property type="entry name" value="VOC_core"/>
</dbReference>
<evidence type="ECO:0000313" key="2">
    <source>
        <dbReference type="EMBL" id="QEE29410.1"/>
    </source>
</evidence>
<dbReference type="Pfam" id="PF00903">
    <property type="entry name" value="Glyoxalase"/>
    <property type="match status" value="1"/>
</dbReference>
<dbReference type="Gene3D" id="3.30.720.110">
    <property type="match status" value="1"/>
</dbReference>
<dbReference type="PANTHER" id="PTHR34109:SF1">
    <property type="entry name" value="VOC DOMAIN-CONTAINING PROTEIN"/>
    <property type="match status" value="1"/>
</dbReference>
<name>A0A5B9EF26_9BACT</name>
<dbReference type="Proteomes" id="UP000321820">
    <property type="component" value="Chromosome"/>
</dbReference>
<accession>A0A5B9EF26</accession>
<evidence type="ECO:0000259" key="1">
    <source>
        <dbReference type="PROSITE" id="PS51819"/>
    </source>
</evidence>
<dbReference type="KEGG" id="talb:FTW19_16235"/>
<dbReference type="PROSITE" id="PS51819">
    <property type="entry name" value="VOC"/>
    <property type="match status" value="1"/>
</dbReference>
<dbReference type="Gene3D" id="3.30.720.120">
    <property type="match status" value="1"/>
</dbReference>
<dbReference type="PANTHER" id="PTHR34109">
    <property type="entry name" value="BNAUNNG04460D PROTEIN-RELATED"/>
    <property type="match status" value="1"/>
</dbReference>
<dbReference type="EMBL" id="CP042806">
    <property type="protein sequence ID" value="QEE29410.1"/>
    <property type="molecule type" value="Genomic_DNA"/>
</dbReference>
<dbReference type="AlphaFoldDB" id="A0A5B9EF26"/>
<protein>
    <submittedName>
        <fullName evidence="2">Glyoxalase</fullName>
    </submittedName>
</protein>
<dbReference type="InterPro" id="IPR029068">
    <property type="entry name" value="Glyas_Bleomycin-R_OHBP_Dase"/>
</dbReference>
<feature type="domain" description="VOC" evidence="1">
    <location>
        <begin position="7"/>
        <end position="119"/>
    </location>
</feature>
<dbReference type="SUPFAM" id="SSF54593">
    <property type="entry name" value="Glyoxalase/Bleomycin resistance protein/Dihydroxybiphenyl dioxygenase"/>
    <property type="match status" value="1"/>
</dbReference>
<proteinExistence type="predicted"/>
<reference evidence="2 3" key="1">
    <citation type="submission" date="2019-08" db="EMBL/GenBank/DDBJ databases">
        <title>Complete genome sequence of Terriglobus albidus strain ORNL.</title>
        <authorList>
            <person name="Podar M."/>
        </authorList>
    </citation>
    <scope>NUCLEOTIDE SEQUENCE [LARGE SCALE GENOMIC DNA]</scope>
    <source>
        <strain evidence="2 3">ORNL</strain>
    </source>
</reference>
<dbReference type="InterPro" id="IPR004360">
    <property type="entry name" value="Glyas_Fos-R_dOase_dom"/>
</dbReference>
<dbReference type="OrthoDB" id="582242at2"/>
<evidence type="ECO:0000313" key="3">
    <source>
        <dbReference type="Proteomes" id="UP000321820"/>
    </source>
</evidence>
<organism evidence="2 3">
    <name type="scientific">Terriglobus albidus</name>
    <dbReference type="NCBI Taxonomy" id="1592106"/>
    <lineage>
        <taxon>Bacteria</taxon>
        <taxon>Pseudomonadati</taxon>
        <taxon>Acidobacteriota</taxon>
        <taxon>Terriglobia</taxon>
        <taxon>Terriglobales</taxon>
        <taxon>Acidobacteriaceae</taxon>
        <taxon>Terriglobus</taxon>
    </lineage>
</organism>
<gene>
    <name evidence="2" type="ORF">FTW19_16235</name>
</gene>
<keyword evidence="3" id="KW-1185">Reference proteome</keyword>
<dbReference type="RefSeq" id="WP_147648602.1">
    <property type="nucleotide sequence ID" value="NZ_CP042806.1"/>
</dbReference>